<protein>
    <recommendedName>
        <fullName evidence="2">Double-GTPase 2 domain-containing protein</fullName>
    </recommendedName>
</protein>
<feature type="transmembrane region" description="Helical" evidence="1">
    <location>
        <begin position="155"/>
        <end position="175"/>
    </location>
</feature>
<keyword evidence="1" id="KW-0472">Membrane</keyword>
<comment type="caution">
    <text evidence="3">The sequence shown here is derived from an EMBL/GenBank/DDBJ whole genome shotgun (WGS) entry which is preliminary data.</text>
</comment>
<proteinExistence type="predicted"/>
<dbReference type="AlphaFoldDB" id="A0A8J3RU07"/>
<keyword evidence="1" id="KW-1133">Transmembrane helix</keyword>
<dbReference type="Proteomes" id="UP000616724">
    <property type="component" value="Unassembled WGS sequence"/>
</dbReference>
<gene>
    <name evidence="3" type="ORF">Plo01_75570</name>
</gene>
<evidence type="ECO:0000259" key="2">
    <source>
        <dbReference type="Pfam" id="PF19993"/>
    </source>
</evidence>
<accession>A0A8J3RU07</accession>
<evidence type="ECO:0000313" key="3">
    <source>
        <dbReference type="EMBL" id="GIH81128.1"/>
    </source>
</evidence>
<evidence type="ECO:0000313" key="4">
    <source>
        <dbReference type="Proteomes" id="UP000616724"/>
    </source>
</evidence>
<dbReference type="RefSeq" id="WP_203895532.1">
    <property type="nucleotide sequence ID" value="NZ_BOOH01000069.1"/>
</dbReference>
<organism evidence="3 4">
    <name type="scientific">Planobispora longispora</name>
    <dbReference type="NCBI Taxonomy" id="28887"/>
    <lineage>
        <taxon>Bacteria</taxon>
        <taxon>Bacillati</taxon>
        <taxon>Actinomycetota</taxon>
        <taxon>Actinomycetes</taxon>
        <taxon>Streptosporangiales</taxon>
        <taxon>Streptosporangiaceae</taxon>
        <taxon>Planobispora</taxon>
    </lineage>
</organism>
<sequence>MWIAGLLLLVVWAAAVWIGFVAFPFVFAALLLATTVAAACFHFYRAGRILLPGRAAGPSPVEPPRAGRGGDSGGDPAYRQYLLVQVWRDWRAVAGDTVPAIAGTASGVLSRATTAMMRGSQGLFLFPLWLAFCGGIVAAAVPLAAVAALVSAAHALTVAAGLLGWLVCAGALRGVERVFMMTRRILQACPHPGCYARFTLPEYACPGCGERHRRLTPDLNGAVWHVCRCGVRLPTTVPLGRFRLQAHCPSCHRALPARIGRARVEPLPFVGGPDAGKTTFMALAVDALHGAVTGAGGRAVFTDRSDEVAFGRLRRELRRGRVSKTGTELPRAVTLDIAVPAPGQPLKRPLARQGGNRILYLFDPSGEHYTGAGTVEAMGYLGHGEAMIVIIDPFALPSVQDHLLPSEREDLAAAGMALSREDPADTFSRVLNELASRPDGGGQRRLAIVITKADLLRDTAVGRDAEDDPAGWLTRVGMGNLVREVGRRAGEVRYFASGLPADPDRLARLLGWLAGLRLNGHRRRAESELTAGDLRAPWSAGQDRAGLIPAGYRVARWAIFTSTVLLSAGAIAVLAVVAVRMLTGDGTAALPLL</sequence>
<dbReference type="Pfam" id="PF19993">
    <property type="entry name" value="DO-GTPase2"/>
    <property type="match status" value="1"/>
</dbReference>
<keyword evidence="1" id="KW-0812">Transmembrane</keyword>
<dbReference type="EMBL" id="BOOH01000069">
    <property type="protein sequence ID" value="GIH81128.1"/>
    <property type="molecule type" value="Genomic_DNA"/>
</dbReference>
<feature type="transmembrane region" description="Helical" evidence="1">
    <location>
        <begin position="123"/>
        <end position="149"/>
    </location>
</feature>
<feature type="transmembrane region" description="Helical" evidence="1">
    <location>
        <begin position="23"/>
        <end position="44"/>
    </location>
</feature>
<evidence type="ECO:0000256" key="1">
    <source>
        <dbReference type="SAM" id="Phobius"/>
    </source>
</evidence>
<dbReference type="InterPro" id="IPR045528">
    <property type="entry name" value="DO-GTPase2"/>
</dbReference>
<feature type="transmembrane region" description="Helical" evidence="1">
    <location>
        <begin position="557"/>
        <end position="583"/>
    </location>
</feature>
<reference evidence="3 4" key="1">
    <citation type="submission" date="2021-01" db="EMBL/GenBank/DDBJ databases">
        <title>Whole genome shotgun sequence of Planobispora longispora NBRC 13918.</title>
        <authorList>
            <person name="Komaki H."/>
            <person name="Tamura T."/>
        </authorList>
    </citation>
    <scope>NUCLEOTIDE SEQUENCE [LARGE SCALE GENOMIC DNA]</scope>
    <source>
        <strain evidence="3 4">NBRC 13918</strain>
    </source>
</reference>
<keyword evidence="4" id="KW-1185">Reference proteome</keyword>
<feature type="domain" description="Double-GTPase 2" evidence="2">
    <location>
        <begin position="266"/>
        <end position="509"/>
    </location>
</feature>
<name>A0A8J3RU07_9ACTN</name>